<evidence type="ECO:0000256" key="4">
    <source>
        <dbReference type="ARBA" id="ARBA00023163"/>
    </source>
</evidence>
<name>A0A7N0ZSC5_KALFE</name>
<keyword evidence="9" id="KW-1185">Reference proteome</keyword>
<dbReference type="InterPro" id="IPR038933">
    <property type="entry name" value="Ovate"/>
</dbReference>
<evidence type="ECO:0000256" key="3">
    <source>
        <dbReference type="ARBA" id="ARBA00023015"/>
    </source>
</evidence>
<dbReference type="PROSITE" id="PS51754">
    <property type="entry name" value="OVATE"/>
    <property type="match status" value="1"/>
</dbReference>
<proteinExistence type="predicted"/>
<dbReference type="PANTHER" id="PTHR33057">
    <property type="entry name" value="TRANSCRIPTION REPRESSOR OFP7-RELATED"/>
    <property type="match status" value="1"/>
</dbReference>
<comment type="function">
    <text evidence="6">Transcriptional repressor that regulates multiple aspects of plant growth and development.</text>
</comment>
<feature type="domain" description="OVATE" evidence="7">
    <location>
        <begin position="103"/>
        <end position="163"/>
    </location>
</feature>
<dbReference type="NCBIfam" id="TIGR01568">
    <property type="entry name" value="A_thal_3678"/>
    <property type="match status" value="1"/>
</dbReference>
<keyword evidence="5 6" id="KW-0539">Nucleus</keyword>
<dbReference type="Pfam" id="PF04844">
    <property type="entry name" value="Ovate"/>
    <property type="match status" value="1"/>
</dbReference>
<evidence type="ECO:0000313" key="8">
    <source>
        <dbReference type="EnsemblPlants" id="Kaladp0024s0220.1.v1.1.CDS.1"/>
    </source>
</evidence>
<keyword evidence="3 6" id="KW-0805">Transcription regulation</keyword>
<dbReference type="AlphaFoldDB" id="A0A7N0ZSC5"/>
<evidence type="ECO:0000256" key="2">
    <source>
        <dbReference type="ARBA" id="ARBA00022491"/>
    </source>
</evidence>
<reference evidence="8" key="1">
    <citation type="submission" date="2021-01" db="UniProtKB">
        <authorList>
            <consortium name="EnsemblPlants"/>
        </authorList>
    </citation>
    <scope>IDENTIFICATION</scope>
</reference>
<keyword evidence="4 6" id="KW-0804">Transcription</keyword>
<evidence type="ECO:0000259" key="7">
    <source>
        <dbReference type="PROSITE" id="PS51754"/>
    </source>
</evidence>
<dbReference type="Proteomes" id="UP000594263">
    <property type="component" value="Unplaced"/>
</dbReference>
<keyword evidence="2 6" id="KW-0678">Repressor</keyword>
<evidence type="ECO:0000256" key="6">
    <source>
        <dbReference type="RuleBase" id="RU367028"/>
    </source>
</evidence>
<dbReference type="EnsemblPlants" id="Kaladp0024s0220.1.v1.1">
    <property type="protein sequence ID" value="Kaladp0024s0220.1.v1.1.CDS.1"/>
    <property type="gene ID" value="Kaladp0024s0220.v1.1"/>
</dbReference>
<accession>A0A7N0ZSC5</accession>
<evidence type="ECO:0000313" key="9">
    <source>
        <dbReference type="Proteomes" id="UP000594263"/>
    </source>
</evidence>
<sequence length="174" mass="19767">MQKLRSSLPLCYVEVFARLTPCFPLSDSLDQRIKFHLNKVTVRLSCSCLKPRSSSTTKHQPASKDYSVAHAEAAASYYYESPNMKSAASVGDKFSRMGGDWLVEEIGSHDPYLDFKHSMLQMILVNEIYSRDDLAELLNCFLQLNVSYHYGFIIRAFTEILHEVFSVRPAAAMN</sequence>
<evidence type="ECO:0000256" key="5">
    <source>
        <dbReference type="ARBA" id="ARBA00023242"/>
    </source>
</evidence>
<evidence type="ECO:0000256" key="1">
    <source>
        <dbReference type="ARBA" id="ARBA00004123"/>
    </source>
</evidence>
<organism evidence="8 9">
    <name type="scientific">Kalanchoe fedtschenkoi</name>
    <name type="common">Lavender scallops</name>
    <name type="synonym">South American air plant</name>
    <dbReference type="NCBI Taxonomy" id="63787"/>
    <lineage>
        <taxon>Eukaryota</taxon>
        <taxon>Viridiplantae</taxon>
        <taxon>Streptophyta</taxon>
        <taxon>Embryophyta</taxon>
        <taxon>Tracheophyta</taxon>
        <taxon>Spermatophyta</taxon>
        <taxon>Magnoliopsida</taxon>
        <taxon>eudicotyledons</taxon>
        <taxon>Gunneridae</taxon>
        <taxon>Pentapetalae</taxon>
        <taxon>Saxifragales</taxon>
        <taxon>Crassulaceae</taxon>
        <taxon>Kalanchoe</taxon>
    </lineage>
</organism>
<dbReference type="PANTHER" id="PTHR33057:SF70">
    <property type="entry name" value="TRANSCRIPTION REPRESSOR-RELATED"/>
    <property type="match status" value="1"/>
</dbReference>
<protein>
    <recommendedName>
        <fullName evidence="6">Transcription repressor</fullName>
    </recommendedName>
    <alternativeName>
        <fullName evidence="6">Ovate family protein</fullName>
    </alternativeName>
</protein>
<comment type="subcellular location">
    <subcellularLocation>
        <location evidence="1 6">Nucleus</location>
    </subcellularLocation>
</comment>
<dbReference type="GO" id="GO:0045892">
    <property type="term" value="P:negative regulation of DNA-templated transcription"/>
    <property type="evidence" value="ECO:0007669"/>
    <property type="project" value="UniProtKB-UniRule"/>
</dbReference>
<dbReference type="Gramene" id="Kaladp0024s0220.1.v1.1">
    <property type="protein sequence ID" value="Kaladp0024s0220.1.v1.1.CDS.1"/>
    <property type="gene ID" value="Kaladp0024s0220.v1.1"/>
</dbReference>
<dbReference type="GO" id="GO:0005634">
    <property type="term" value="C:nucleus"/>
    <property type="evidence" value="ECO:0007669"/>
    <property type="project" value="UniProtKB-SubCell"/>
</dbReference>
<dbReference type="InterPro" id="IPR006458">
    <property type="entry name" value="Ovate_C"/>
</dbReference>